<dbReference type="EMBL" id="BARU01022455">
    <property type="protein sequence ID" value="GAH57017.1"/>
    <property type="molecule type" value="Genomic_DNA"/>
</dbReference>
<dbReference type="PANTHER" id="PTHR13872:SF1">
    <property type="entry name" value="DOLICHYL-DIPHOSPHOOLIGOSACCHARIDE--PROTEIN GLYCOSYLTRANSFERASE SUBUNIT STT3B"/>
    <property type="match status" value="1"/>
</dbReference>
<evidence type="ECO:0000256" key="6">
    <source>
        <dbReference type="ARBA" id="ARBA00022676"/>
    </source>
</evidence>
<protein>
    <recommendedName>
        <fullName evidence="15">Oligosaccharyl transferase STT3 N-terminal domain-containing protein</fullName>
    </recommendedName>
</protein>
<evidence type="ECO:0000256" key="11">
    <source>
        <dbReference type="ARBA" id="ARBA00022989"/>
    </source>
</evidence>
<evidence type="ECO:0000256" key="14">
    <source>
        <dbReference type="SAM" id="Phobius"/>
    </source>
</evidence>
<comment type="caution">
    <text evidence="16">The sequence shown here is derived from an EMBL/GenBank/DDBJ whole genome shotgun (WGS) entry which is preliminary data.</text>
</comment>
<accession>X1GIM7</accession>
<evidence type="ECO:0000256" key="13">
    <source>
        <dbReference type="ARBA" id="ARBA00023211"/>
    </source>
</evidence>
<dbReference type="Pfam" id="PF02516">
    <property type="entry name" value="STT3"/>
    <property type="match status" value="1"/>
</dbReference>
<keyword evidence="12 14" id="KW-0472">Membrane</keyword>
<keyword evidence="7" id="KW-0808">Transferase</keyword>
<evidence type="ECO:0000256" key="3">
    <source>
        <dbReference type="ARBA" id="ARBA00004127"/>
    </source>
</evidence>
<feature type="domain" description="Oligosaccharyl transferase STT3 N-terminal" evidence="15">
    <location>
        <begin position="1"/>
        <end position="145"/>
    </location>
</feature>
<proteinExistence type="inferred from homology"/>
<dbReference type="GO" id="GO:0004576">
    <property type="term" value="F:oligosaccharyl transferase activity"/>
    <property type="evidence" value="ECO:0007669"/>
    <property type="project" value="InterPro"/>
</dbReference>
<organism evidence="16">
    <name type="scientific">marine sediment metagenome</name>
    <dbReference type="NCBI Taxonomy" id="412755"/>
    <lineage>
        <taxon>unclassified sequences</taxon>
        <taxon>metagenomes</taxon>
        <taxon>ecological metagenomes</taxon>
    </lineage>
</organism>
<dbReference type="GO" id="GO:0012505">
    <property type="term" value="C:endomembrane system"/>
    <property type="evidence" value="ECO:0007669"/>
    <property type="project" value="UniProtKB-SubCell"/>
</dbReference>
<dbReference type="UniPathway" id="UPA00378"/>
<dbReference type="InterPro" id="IPR003674">
    <property type="entry name" value="Oligo_trans_STT3"/>
</dbReference>
<comment type="cofactor">
    <cofactor evidence="1">
        <name>Mn(2+)</name>
        <dbReference type="ChEBI" id="CHEBI:29035"/>
    </cofactor>
</comment>
<evidence type="ECO:0000256" key="9">
    <source>
        <dbReference type="ARBA" id="ARBA00022723"/>
    </source>
</evidence>
<comment type="subcellular location">
    <subcellularLocation>
        <location evidence="3">Endomembrane system</location>
        <topology evidence="3">Multi-pass membrane protein</topology>
    </subcellularLocation>
</comment>
<comment type="pathway">
    <text evidence="4">Protein modification; protein glycosylation.</text>
</comment>
<evidence type="ECO:0000256" key="1">
    <source>
        <dbReference type="ARBA" id="ARBA00001936"/>
    </source>
</evidence>
<sequence length="145" mass="16118">MWFKGTDAWYHMRHIENLLYNFPHVNSFDPYMLYPGGGGGPGRPFFDWLVAGIIWLVGLGSPSSHTIDVVGAYVPAILGTLTIIPVYFIGKELFNRWAGILAAALVAILPGEFLNRSLLGFTDHHVAETLFTTVTILFLILAIKR</sequence>
<keyword evidence="11 14" id="KW-1133">Transmembrane helix</keyword>
<comment type="cofactor">
    <cofactor evidence="2">
        <name>Mg(2+)</name>
        <dbReference type="ChEBI" id="CHEBI:18420"/>
    </cofactor>
</comment>
<dbReference type="PANTHER" id="PTHR13872">
    <property type="entry name" value="DOLICHYL-DIPHOSPHOOLIGOSACCHARIDE--PROTEIN GLYCOSYLTRANSFERASE SUBUNIT"/>
    <property type="match status" value="1"/>
</dbReference>
<feature type="transmembrane region" description="Helical" evidence="14">
    <location>
        <begin position="70"/>
        <end position="90"/>
    </location>
</feature>
<dbReference type="InterPro" id="IPR048307">
    <property type="entry name" value="STT3_N"/>
</dbReference>
<keyword evidence="8 14" id="KW-0812">Transmembrane</keyword>
<evidence type="ECO:0000256" key="12">
    <source>
        <dbReference type="ARBA" id="ARBA00023136"/>
    </source>
</evidence>
<reference evidence="16" key="1">
    <citation type="journal article" date="2014" name="Front. Microbiol.">
        <title>High frequency of phylogenetically diverse reductive dehalogenase-homologous genes in deep subseafloor sedimentary metagenomes.</title>
        <authorList>
            <person name="Kawai M."/>
            <person name="Futagami T."/>
            <person name="Toyoda A."/>
            <person name="Takaki Y."/>
            <person name="Nishi S."/>
            <person name="Hori S."/>
            <person name="Arai W."/>
            <person name="Tsubouchi T."/>
            <person name="Morono Y."/>
            <person name="Uchiyama I."/>
            <person name="Ito T."/>
            <person name="Fujiyama A."/>
            <person name="Inagaki F."/>
            <person name="Takami H."/>
        </authorList>
    </citation>
    <scope>NUCLEOTIDE SEQUENCE</scope>
    <source>
        <strain evidence="16">Expedition CK06-06</strain>
    </source>
</reference>
<keyword evidence="13" id="KW-0464">Manganese</keyword>
<evidence type="ECO:0000259" key="15">
    <source>
        <dbReference type="Pfam" id="PF02516"/>
    </source>
</evidence>
<evidence type="ECO:0000256" key="10">
    <source>
        <dbReference type="ARBA" id="ARBA00022842"/>
    </source>
</evidence>
<gene>
    <name evidence="16" type="ORF">S03H2_36578</name>
</gene>
<keyword evidence="10" id="KW-0460">Magnesium</keyword>
<name>X1GIM7_9ZZZZ</name>
<dbReference type="AlphaFoldDB" id="X1GIM7"/>
<evidence type="ECO:0000256" key="4">
    <source>
        <dbReference type="ARBA" id="ARBA00004922"/>
    </source>
</evidence>
<feature type="transmembrane region" description="Helical" evidence="14">
    <location>
        <begin position="97"/>
        <end position="114"/>
    </location>
</feature>
<evidence type="ECO:0000256" key="5">
    <source>
        <dbReference type="ARBA" id="ARBA00010810"/>
    </source>
</evidence>
<comment type="similarity">
    <text evidence="5">Belongs to the STT3 family.</text>
</comment>
<evidence type="ECO:0000313" key="16">
    <source>
        <dbReference type="EMBL" id="GAH57017.1"/>
    </source>
</evidence>
<evidence type="ECO:0000256" key="7">
    <source>
        <dbReference type="ARBA" id="ARBA00022679"/>
    </source>
</evidence>
<feature type="non-terminal residue" evidence="16">
    <location>
        <position position="145"/>
    </location>
</feature>
<evidence type="ECO:0000256" key="8">
    <source>
        <dbReference type="ARBA" id="ARBA00022692"/>
    </source>
</evidence>
<keyword evidence="9" id="KW-0479">Metal-binding</keyword>
<dbReference type="GO" id="GO:0016020">
    <property type="term" value="C:membrane"/>
    <property type="evidence" value="ECO:0007669"/>
    <property type="project" value="InterPro"/>
</dbReference>
<keyword evidence="6" id="KW-0328">Glycosyltransferase</keyword>
<dbReference type="GO" id="GO:0046872">
    <property type="term" value="F:metal ion binding"/>
    <property type="evidence" value="ECO:0007669"/>
    <property type="project" value="UniProtKB-KW"/>
</dbReference>
<evidence type="ECO:0000256" key="2">
    <source>
        <dbReference type="ARBA" id="ARBA00001946"/>
    </source>
</evidence>
<feature type="transmembrane region" description="Helical" evidence="14">
    <location>
        <begin position="126"/>
        <end position="143"/>
    </location>
</feature>